<protein>
    <submittedName>
        <fullName evidence="3">Inositol 1,4,5-trisphosphate receptor type 3-like</fullName>
    </submittedName>
</protein>
<sequence>KLLMFDGFSSAKSRSIALPLDLESQISSMLSSSALNSLSRSNPNYKSSSRSSRPVAPSNPWDYKNIIEKLQDMKEECQKYGSVVSLLIPKENPGKGQTLDHLNAL</sequence>
<proteinExistence type="predicted"/>
<evidence type="ECO:0000313" key="3">
    <source>
        <dbReference type="RefSeq" id="XP_010783471.1"/>
    </source>
</evidence>
<evidence type="ECO:0000256" key="1">
    <source>
        <dbReference type="SAM" id="MobiDB-lite"/>
    </source>
</evidence>
<dbReference type="AlphaFoldDB" id="A0A6I9PBP7"/>
<reference evidence="3" key="1">
    <citation type="submission" date="2025-08" db="UniProtKB">
        <authorList>
            <consortium name="RefSeq"/>
        </authorList>
    </citation>
    <scope>IDENTIFICATION</scope>
    <source>
        <tissue evidence="3">Muscle</tissue>
    </source>
</reference>
<dbReference type="Proteomes" id="UP000504611">
    <property type="component" value="Unplaced"/>
</dbReference>
<dbReference type="OrthoDB" id="10266058at2759"/>
<name>A0A6I9PBP7_9TELE</name>
<dbReference type="InterPro" id="IPR012677">
    <property type="entry name" value="Nucleotide-bd_a/b_plait_sf"/>
</dbReference>
<dbReference type="KEGG" id="ncc:104957525"/>
<dbReference type="GeneID" id="104957525"/>
<accession>A0A6I9PBP7</accession>
<evidence type="ECO:0000313" key="2">
    <source>
        <dbReference type="Proteomes" id="UP000504611"/>
    </source>
</evidence>
<feature type="region of interest" description="Disordered" evidence="1">
    <location>
        <begin position="33"/>
        <end position="59"/>
    </location>
</feature>
<keyword evidence="2" id="KW-1185">Reference proteome</keyword>
<dbReference type="RefSeq" id="XP_010783471.1">
    <property type="nucleotide sequence ID" value="XM_010785169.1"/>
</dbReference>
<organism evidence="2 3">
    <name type="scientific">Notothenia coriiceps</name>
    <name type="common">black rockcod</name>
    <dbReference type="NCBI Taxonomy" id="8208"/>
    <lineage>
        <taxon>Eukaryota</taxon>
        <taxon>Metazoa</taxon>
        <taxon>Chordata</taxon>
        <taxon>Craniata</taxon>
        <taxon>Vertebrata</taxon>
        <taxon>Euteleostomi</taxon>
        <taxon>Actinopterygii</taxon>
        <taxon>Neopterygii</taxon>
        <taxon>Teleostei</taxon>
        <taxon>Neoteleostei</taxon>
        <taxon>Acanthomorphata</taxon>
        <taxon>Eupercaria</taxon>
        <taxon>Perciformes</taxon>
        <taxon>Notothenioidei</taxon>
        <taxon>Nototheniidae</taxon>
        <taxon>Notothenia</taxon>
    </lineage>
</organism>
<dbReference type="Gene3D" id="3.30.70.330">
    <property type="match status" value="1"/>
</dbReference>
<gene>
    <name evidence="3" type="primary">LOC104957525</name>
</gene>
<feature type="non-terminal residue" evidence="3">
    <location>
        <position position="1"/>
    </location>
</feature>